<dbReference type="Proteomes" id="UP000192790">
    <property type="component" value="Unassembled WGS sequence"/>
</dbReference>
<feature type="compositionally biased region" description="Gly residues" evidence="1">
    <location>
        <begin position="183"/>
        <end position="197"/>
    </location>
</feature>
<protein>
    <submittedName>
        <fullName evidence="3">Uncharacterized protein</fullName>
    </submittedName>
</protein>
<dbReference type="OrthoDB" id="9809781at2"/>
<evidence type="ECO:0000313" key="3">
    <source>
        <dbReference type="EMBL" id="SMC65191.1"/>
    </source>
</evidence>
<keyword evidence="4" id="KW-1185">Reference proteome</keyword>
<dbReference type="RefSeq" id="WP_084234681.1">
    <property type="nucleotide sequence ID" value="NZ_FWXW01000004.1"/>
</dbReference>
<feature type="signal peptide" evidence="2">
    <location>
        <begin position="1"/>
        <end position="32"/>
    </location>
</feature>
<sequence length="585" mass="56369">MKIKKKLLSILMTAALVLSLLPGLTLPATAWAAPVICGGFEVTGDSNYSFSGNTLTFSGDGTCVVKLASKWLATTNQIVVSSGTVNITLSDVIVNASGCAFTVASGATVNLTLSGTNALIGCGSGYDGLQVESGATLTITSSTGGSLTATGSDGGAGGDGGAGIGGDGDISISGSAHVEATGSSGGDGGVGDGSGGDGGAGIAGNTISISGSAYVKATGGNGGAGGNAGYGGSGGDGGDGGVGIDSNSISISGSAQVRAAGGFGGGGGISYISDGGDGGDAGAGIDGDTINISGSAQVTATGSYGGTGGSAPFGVDGTGGNDAAGIGSSGSSITISGGFVTATGTDTDTSYDISGSSVTITGGSVYLSRNKVNPLPTDGSDRVYLVYVTGLAYAASAATSYSINGGSALSTNTVSSGILYLWLPATESSTEILLNAGGKEYKAAGDKISYVNATDMFALNPPLAAKFVLTPCGNGTYFVKSDGDSAYTGSYNDESFLTLTVDSGVTGFKYFGVDITVAETGHSGTETCVFVQTRNGVQIAINATTADFDTVGTATAGFNVKPGDVIEVYIVDSLTNGSGTSPTVL</sequence>
<accession>A0A1W2AXK1</accession>
<keyword evidence="2" id="KW-0732">Signal</keyword>
<dbReference type="AlphaFoldDB" id="A0A1W2AXK1"/>
<evidence type="ECO:0000313" key="4">
    <source>
        <dbReference type="Proteomes" id="UP000192790"/>
    </source>
</evidence>
<feature type="chain" id="PRO_5011963922" evidence="2">
    <location>
        <begin position="33"/>
        <end position="585"/>
    </location>
</feature>
<name>A0A1W2AXK1_9FIRM</name>
<dbReference type="EMBL" id="FWXW01000004">
    <property type="protein sequence ID" value="SMC65191.1"/>
    <property type="molecule type" value="Genomic_DNA"/>
</dbReference>
<gene>
    <name evidence="3" type="ORF">SAMN02745168_2014</name>
</gene>
<feature type="region of interest" description="Disordered" evidence="1">
    <location>
        <begin position="175"/>
        <end position="197"/>
    </location>
</feature>
<evidence type="ECO:0000256" key="2">
    <source>
        <dbReference type="SAM" id="SignalP"/>
    </source>
</evidence>
<proteinExistence type="predicted"/>
<evidence type="ECO:0000256" key="1">
    <source>
        <dbReference type="SAM" id="MobiDB-lite"/>
    </source>
</evidence>
<dbReference type="STRING" id="1122930.SAMN02745168_2014"/>
<organism evidence="3 4">
    <name type="scientific">Papillibacter cinnamivorans DSM 12816</name>
    <dbReference type="NCBI Taxonomy" id="1122930"/>
    <lineage>
        <taxon>Bacteria</taxon>
        <taxon>Bacillati</taxon>
        <taxon>Bacillota</taxon>
        <taxon>Clostridia</taxon>
        <taxon>Eubacteriales</taxon>
        <taxon>Oscillospiraceae</taxon>
        <taxon>Papillibacter</taxon>
    </lineage>
</organism>
<reference evidence="3 4" key="1">
    <citation type="submission" date="2017-04" db="EMBL/GenBank/DDBJ databases">
        <authorList>
            <person name="Afonso C.L."/>
            <person name="Miller P.J."/>
            <person name="Scott M.A."/>
            <person name="Spackman E."/>
            <person name="Goraichik I."/>
            <person name="Dimitrov K.M."/>
            <person name="Suarez D.L."/>
            <person name="Swayne D.E."/>
        </authorList>
    </citation>
    <scope>NUCLEOTIDE SEQUENCE [LARGE SCALE GENOMIC DNA]</scope>
    <source>
        <strain evidence="3 4">DSM 12816</strain>
    </source>
</reference>